<evidence type="ECO:0000313" key="3">
    <source>
        <dbReference type="Proteomes" id="UP000094487"/>
    </source>
</evidence>
<dbReference type="PROSITE" id="PS50075">
    <property type="entry name" value="CARRIER"/>
    <property type="match status" value="1"/>
</dbReference>
<gene>
    <name evidence="2" type="ORF">BFL28_03810</name>
</gene>
<keyword evidence="3" id="KW-1185">Reference proteome</keyword>
<dbReference type="Pfam" id="PF00550">
    <property type="entry name" value="PP-binding"/>
    <property type="match status" value="1"/>
</dbReference>
<evidence type="ECO:0000313" key="2">
    <source>
        <dbReference type="EMBL" id="ODP36846.1"/>
    </source>
</evidence>
<dbReference type="Proteomes" id="UP000094487">
    <property type="component" value="Unassembled WGS sequence"/>
</dbReference>
<dbReference type="SUPFAM" id="SSF47336">
    <property type="entry name" value="ACP-like"/>
    <property type="match status" value="1"/>
</dbReference>
<dbReference type="EMBL" id="MDDS01000046">
    <property type="protein sequence ID" value="ODP36846.1"/>
    <property type="molecule type" value="Genomic_DNA"/>
</dbReference>
<evidence type="ECO:0000259" key="1">
    <source>
        <dbReference type="PROSITE" id="PS50075"/>
    </source>
</evidence>
<dbReference type="RefSeq" id="WP_069321339.1">
    <property type="nucleotide sequence ID" value="NZ_MDDS01000046.1"/>
</dbReference>
<comment type="caution">
    <text evidence="2">The sequence shown here is derived from an EMBL/GenBank/DDBJ whole genome shotgun (WGS) entry which is preliminary data.</text>
</comment>
<dbReference type="InterPro" id="IPR009081">
    <property type="entry name" value="PP-bd_ACP"/>
</dbReference>
<feature type="domain" description="Carrier" evidence="1">
    <location>
        <begin position="7"/>
        <end position="88"/>
    </location>
</feature>
<name>A0A1E3LST0_9SPHN</name>
<dbReference type="OrthoDB" id="2626117at2"/>
<sequence length="90" mass="9554">MQPDGFHEVEETVRGVLRDVLGIDAARAATFDQATPLFGALPELDSMAVAGVLTELEDRLGIVIEDDEVDGDMLDTFGALTTFAASKALT</sequence>
<protein>
    <submittedName>
        <fullName evidence="2">Acyl carrier protein</fullName>
    </submittedName>
</protein>
<dbReference type="AlphaFoldDB" id="A0A1E3LST0"/>
<dbReference type="STRING" id="1888892.BFL28_03810"/>
<accession>A0A1E3LST0</accession>
<organism evidence="2 3">
    <name type="scientific">Sphingomonas turrisvirgatae</name>
    <dbReference type="NCBI Taxonomy" id="1888892"/>
    <lineage>
        <taxon>Bacteria</taxon>
        <taxon>Pseudomonadati</taxon>
        <taxon>Pseudomonadota</taxon>
        <taxon>Alphaproteobacteria</taxon>
        <taxon>Sphingomonadales</taxon>
        <taxon>Sphingomonadaceae</taxon>
        <taxon>Sphingomonas</taxon>
    </lineage>
</organism>
<dbReference type="Gene3D" id="1.10.1200.10">
    <property type="entry name" value="ACP-like"/>
    <property type="match status" value="1"/>
</dbReference>
<proteinExistence type="predicted"/>
<dbReference type="InterPro" id="IPR036736">
    <property type="entry name" value="ACP-like_sf"/>
</dbReference>
<reference evidence="2 3" key="1">
    <citation type="submission" date="2016-08" db="EMBL/GenBank/DDBJ databases">
        <title>Draft genome of the agarase producing Sphingomonas sp. MCT13.</title>
        <authorList>
            <person name="D'Andrea M.M."/>
            <person name="Rossolini G.M."/>
            <person name="Thaller M.C."/>
        </authorList>
    </citation>
    <scope>NUCLEOTIDE SEQUENCE [LARGE SCALE GENOMIC DNA]</scope>
    <source>
        <strain evidence="2 3">MCT13</strain>
    </source>
</reference>